<proteinExistence type="predicted"/>
<dbReference type="Proteomes" id="UP000315956">
    <property type="component" value="Segment"/>
</dbReference>
<dbReference type="RefSeq" id="YP_010751109.1">
    <property type="nucleotide sequence ID" value="NC_073366.1"/>
</dbReference>
<sequence length="89" mass="10459">MIHWLLDKVRAAVYRMGFEPSFGTILYSPSRAWRKHGAEFWEGWKRGEAIARGEAVDTRTPEEKAESWARIERIATFWGDVDDEDEETR</sequence>
<organism evidence="1 2">
    <name type="scientific">Microbacterium phage Margaery</name>
    <dbReference type="NCBI Taxonomy" id="2591217"/>
    <lineage>
        <taxon>Viruses</taxon>
        <taxon>Duplodnaviria</taxon>
        <taxon>Heunggongvirae</taxon>
        <taxon>Uroviricota</taxon>
        <taxon>Caudoviricetes</taxon>
        <taxon>Hodgkinviridae</taxon>
        <taxon>Margaeryvirus</taxon>
        <taxon>Margaeryvirus margaery</taxon>
    </lineage>
</organism>
<keyword evidence="2" id="KW-1185">Reference proteome</keyword>
<dbReference type="EMBL" id="MK937606">
    <property type="protein sequence ID" value="QDH93066.1"/>
    <property type="molecule type" value="Genomic_DNA"/>
</dbReference>
<dbReference type="GeneID" id="80004771"/>
<protein>
    <submittedName>
        <fullName evidence="1">Uncharacterized protein</fullName>
    </submittedName>
</protein>
<evidence type="ECO:0000313" key="2">
    <source>
        <dbReference type="Proteomes" id="UP000315956"/>
    </source>
</evidence>
<gene>
    <name evidence="1" type="primary">8</name>
    <name evidence="1" type="ORF">PBI_MARGAERY_8</name>
</gene>
<dbReference type="KEGG" id="vg:80004771"/>
<accession>A0A514DHH0</accession>
<name>A0A514DHH0_9CAUD</name>
<reference evidence="1 2" key="1">
    <citation type="submission" date="2019-05" db="EMBL/GenBank/DDBJ databases">
        <authorList>
            <person name="Stoner T.H."/>
            <person name="Aull H.G."/>
            <person name="Divens A.M."/>
            <person name="Zack K."/>
            <person name="Garlena R.A."/>
            <person name="Russell D.A."/>
            <person name="Pope W.H."/>
            <person name="Jacobs-Sera D."/>
            <person name="Hatfull G.F."/>
        </authorList>
    </citation>
    <scope>NUCLEOTIDE SEQUENCE [LARGE SCALE GENOMIC DNA]</scope>
</reference>
<evidence type="ECO:0000313" key="1">
    <source>
        <dbReference type="EMBL" id="QDH93066.1"/>
    </source>
</evidence>